<feature type="region of interest" description="Disordered" evidence="10">
    <location>
        <begin position="412"/>
        <end position="454"/>
    </location>
</feature>
<feature type="region of interest" description="Disordered" evidence="10">
    <location>
        <begin position="614"/>
        <end position="636"/>
    </location>
</feature>
<comment type="subcellular location">
    <subcellularLocation>
        <location evidence="1">Chromosome</location>
    </subcellularLocation>
</comment>
<protein>
    <recommendedName>
        <fullName evidence="11">UV-stimulated scaffold protein A C-terminal domain-containing protein</fullName>
    </recommendedName>
</protein>
<evidence type="ECO:0000256" key="8">
    <source>
        <dbReference type="ARBA" id="ARBA00023054"/>
    </source>
</evidence>
<keyword evidence="8" id="KW-0175">Coiled coil</keyword>
<feature type="compositionally biased region" description="Basic residues" evidence="10">
    <location>
        <begin position="616"/>
        <end position="632"/>
    </location>
</feature>
<evidence type="ECO:0000256" key="5">
    <source>
        <dbReference type="ARBA" id="ARBA00022763"/>
    </source>
</evidence>
<dbReference type="GO" id="GO:0006283">
    <property type="term" value="P:transcription-coupled nucleotide-excision repair"/>
    <property type="evidence" value="ECO:0007669"/>
    <property type="project" value="TreeGrafter"/>
</dbReference>
<dbReference type="PANTHER" id="PTHR28670">
    <property type="entry name" value="UV-STIMULATED SCAFFOLD PROTEIN A"/>
    <property type="match status" value="1"/>
</dbReference>
<comment type="caution">
    <text evidence="12">The sequence shown here is derived from an EMBL/GenBank/DDBJ whole genome shotgun (WGS) entry which is preliminary data.</text>
</comment>
<keyword evidence="13" id="KW-1185">Reference proteome</keyword>
<keyword evidence="3" id="KW-0158">Chromosome</keyword>
<dbReference type="EMBL" id="JAEPRC010000154">
    <property type="protein sequence ID" value="KAG2206347.1"/>
    <property type="molecule type" value="Genomic_DNA"/>
</dbReference>
<keyword evidence="4" id="KW-0479">Metal-binding</keyword>
<comment type="similarity">
    <text evidence="2">Belongs to the UVSSA family.</text>
</comment>
<keyword evidence="6" id="KW-0863">Zinc-finger</keyword>
<evidence type="ECO:0000256" key="9">
    <source>
        <dbReference type="ARBA" id="ARBA00023204"/>
    </source>
</evidence>
<dbReference type="PANTHER" id="PTHR28670:SF1">
    <property type="entry name" value="UV-STIMULATED SCAFFOLD PROTEIN A"/>
    <property type="match status" value="1"/>
</dbReference>
<evidence type="ECO:0000256" key="7">
    <source>
        <dbReference type="ARBA" id="ARBA00022833"/>
    </source>
</evidence>
<dbReference type="Pfam" id="PF20867">
    <property type="entry name" value="UVSSA_N"/>
    <property type="match status" value="1"/>
</dbReference>
<keyword evidence="5" id="KW-0227">DNA damage</keyword>
<name>A0A8H7V5L4_9FUNG</name>
<feature type="domain" description="UV-stimulated scaffold protein A C-terminal" evidence="11">
    <location>
        <begin position="459"/>
        <end position="562"/>
    </location>
</feature>
<dbReference type="InterPro" id="IPR018610">
    <property type="entry name" value="UVSSA"/>
</dbReference>
<feature type="compositionally biased region" description="Low complexity" evidence="10">
    <location>
        <begin position="420"/>
        <end position="440"/>
    </location>
</feature>
<evidence type="ECO:0000256" key="2">
    <source>
        <dbReference type="ARBA" id="ARBA00009240"/>
    </source>
</evidence>
<proteinExistence type="inferred from homology"/>
<sequence>MEVDIREKIGHLIKDLTETGEWVLDPQKLKNLKSMCKRSDAFIQVAFEFIMAQLKKKHSQIRYSCVQLIEQLFERSKYFRDLLTEDFPLFTQLTVGIQEKKLPPPAQVAPKLKNYSIALIKSWFTKYGERYRQLGIAYDFLLDNGFLDRETGSLSTIHTNERNKSNTDARRKAIQFNRFEILKADISDHLDIIKDNLTNMEGCFEILIPKNIFQDEDLDFDALLRGEASNNQPTSADTYKDSILSHGLGSNRYQITIDMSEESLMDDVKETDDNKIVFDQLREAYTQLESKHMNQLKHWINTLVKMDLADKVEKEKLIKELINVKGSATEEIRKAKLLGIEAYHKELKRIDTANIEEEDDEFGDELFEDVNVDEINAGENEKRTLKSSKLPPLQRLFPLSYDPNMMDDATYSGPPSISNTTTTTTTTTTTITPTPTPTTATKKDKGKQKANPAKEELYKRAPVIEWGEDLYYWDKKNVQFNTSGIEKNHRFMGLGEGTNEMPEHLLEELRKRPIYYKSEAPKQIQACRHPLHNGGLCPRKDLVTCPFHGKIIPRDDLGRPINPQDVATTSATTAAAITDEEYHGHLQTKPPDTAIMDNLWELLENDVMNQSGHKITQNRRGGRGGVGKKKDKPKSALIDVKKKPNTSYTRLNKQINTAKNKKLVEEAIEYEREMKSRNKEANNWR</sequence>
<accession>A0A8H7V5L4</accession>
<dbReference type="OrthoDB" id="5594015at2759"/>
<keyword evidence="7" id="KW-0862">Zinc</keyword>
<organism evidence="12 13">
    <name type="scientific">Mucor plumbeus</name>
    <dbReference type="NCBI Taxonomy" id="97098"/>
    <lineage>
        <taxon>Eukaryota</taxon>
        <taxon>Fungi</taxon>
        <taxon>Fungi incertae sedis</taxon>
        <taxon>Mucoromycota</taxon>
        <taxon>Mucoromycotina</taxon>
        <taxon>Mucoromycetes</taxon>
        <taxon>Mucorales</taxon>
        <taxon>Mucorineae</taxon>
        <taxon>Mucoraceae</taxon>
        <taxon>Mucor</taxon>
    </lineage>
</organism>
<evidence type="ECO:0000313" key="13">
    <source>
        <dbReference type="Proteomes" id="UP000650833"/>
    </source>
</evidence>
<evidence type="ECO:0000256" key="1">
    <source>
        <dbReference type="ARBA" id="ARBA00004286"/>
    </source>
</evidence>
<dbReference type="Pfam" id="PF09740">
    <property type="entry name" value="DUF2043"/>
    <property type="match status" value="1"/>
</dbReference>
<gene>
    <name evidence="12" type="ORF">INT46_002655</name>
</gene>
<evidence type="ECO:0000256" key="6">
    <source>
        <dbReference type="ARBA" id="ARBA00022771"/>
    </source>
</evidence>
<evidence type="ECO:0000259" key="11">
    <source>
        <dbReference type="Pfam" id="PF09740"/>
    </source>
</evidence>
<reference evidence="12" key="1">
    <citation type="submission" date="2020-12" db="EMBL/GenBank/DDBJ databases">
        <title>Metabolic potential, ecology and presence of endohyphal bacteria is reflected in genomic diversity of Mucoromycotina.</title>
        <authorList>
            <person name="Muszewska A."/>
            <person name="Okrasinska A."/>
            <person name="Steczkiewicz K."/>
            <person name="Drgas O."/>
            <person name="Orlowska M."/>
            <person name="Perlinska-Lenart U."/>
            <person name="Aleksandrzak-Piekarczyk T."/>
            <person name="Szatraj K."/>
            <person name="Zielenkiewicz U."/>
            <person name="Pilsyk S."/>
            <person name="Malc E."/>
            <person name="Mieczkowski P."/>
            <person name="Kruszewska J.S."/>
            <person name="Biernat P."/>
            <person name="Pawlowska J."/>
        </authorList>
    </citation>
    <scope>NUCLEOTIDE SEQUENCE</scope>
    <source>
        <strain evidence="12">CBS 226.32</strain>
    </source>
</reference>
<dbReference type="AlphaFoldDB" id="A0A8H7V5L4"/>
<dbReference type="Proteomes" id="UP000650833">
    <property type="component" value="Unassembled WGS sequence"/>
</dbReference>
<evidence type="ECO:0000256" key="4">
    <source>
        <dbReference type="ARBA" id="ARBA00022723"/>
    </source>
</evidence>
<dbReference type="GO" id="GO:0005694">
    <property type="term" value="C:chromosome"/>
    <property type="evidence" value="ECO:0007669"/>
    <property type="project" value="UniProtKB-SubCell"/>
</dbReference>
<evidence type="ECO:0000256" key="10">
    <source>
        <dbReference type="SAM" id="MobiDB-lite"/>
    </source>
</evidence>
<evidence type="ECO:0000256" key="3">
    <source>
        <dbReference type="ARBA" id="ARBA00022454"/>
    </source>
</evidence>
<dbReference type="GO" id="GO:0009411">
    <property type="term" value="P:response to UV"/>
    <property type="evidence" value="ECO:0007669"/>
    <property type="project" value="InterPro"/>
</dbReference>
<dbReference type="InterPro" id="IPR049431">
    <property type="entry name" value="UVSSA_C"/>
</dbReference>
<keyword evidence="9" id="KW-0234">DNA repair</keyword>
<evidence type="ECO:0000313" key="12">
    <source>
        <dbReference type="EMBL" id="KAG2206347.1"/>
    </source>
</evidence>
<dbReference type="GO" id="GO:0000993">
    <property type="term" value="F:RNA polymerase II complex binding"/>
    <property type="evidence" value="ECO:0007669"/>
    <property type="project" value="TreeGrafter"/>
</dbReference>
<dbReference type="InterPro" id="IPR049408">
    <property type="entry name" value="UVSSA_N_a-solenoid_rpt"/>
</dbReference>
<dbReference type="GO" id="GO:0008270">
    <property type="term" value="F:zinc ion binding"/>
    <property type="evidence" value="ECO:0007669"/>
    <property type="project" value="UniProtKB-KW"/>
</dbReference>